<accession>A0ABZ0USZ8</accession>
<feature type="binding site" evidence="6">
    <location>
        <begin position="124"/>
        <end position="126"/>
    </location>
    <ligand>
        <name>phosphate</name>
        <dbReference type="ChEBI" id="CHEBI:43474"/>
        <note>substrate</note>
    </ligand>
</feature>
<feature type="binding site" evidence="6">
    <location>
        <position position="86"/>
    </location>
    <ligand>
        <name>phosphate</name>
        <dbReference type="ChEBI" id="CHEBI:43474"/>
        <note>substrate</note>
    </ligand>
</feature>
<name>A0ABZ0USZ8_9RICK</name>
<dbReference type="RefSeq" id="WP_323738881.1">
    <property type="nucleotide sequence ID" value="NZ_CP112932.1"/>
</dbReference>
<dbReference type="InterPro" id="IPR050080">
    <property type="entry name" value="RNase_PH"/>
</dbReference>
<keyword evidence="3 6" id="KW-0820">tRNA-binding</keyword>
<keyword evidence="4 6" id="KW-0819">tRNA processing</keyword>
<dbReference type="PANTHER" id="PTHR11953:SF0">
    <property type="entry name" value="EXOSOME COMPLEX COMPONENT RRP41"/>
    <property type="match status" value="1"/>
</dbReference>
<sequence>MRHLGRKNNELRPVTIETSVLKHAEGSCLIKCGNTHVLCSASLDATVPPFLRGQNQGWVTAEYSMLPRSTETRIKREAALGKVSGRTQEIQRLIGRAMRAAVDLKLLGERQIIIDCDVINADGGTRTSAITGSYIALHLAIAKLMDKKILKVNPLTQQVAAISCGIYNDVAIADLDYIEDSNAQVDANFVFASNGLIEVQATAEKKFFSEQQLTQMLELAKLATSQLFMIQNQVLLTVL</sequence>
<dbReference type="InterPro" id="IPR001247">
    <property type="entry name" value="ExoRNase_PH_dom1"/>
</dbReference>
<comment type="similarity">
    <text evidence="1 6">Belongs to the RNase PH family.</text>
</comment>
<dbReference type="InterPro" id="IPR002381">
    <property type="entry name" value="RNase_PH_bac-type"/>
</dbReference>
<dbReference type="EC" id="2.7.7.56" evidence="6"/>
<evidence type="ECO:0000313" key="10">
    <source>
        <dbReference type="Proteomes" id="UP001326613"/>
    </source>
</evidence>
<dbReference type="CDD" id="cd11362">
    <property type="entry name" value="RNase_PH_bact"/>
    <property type="match status" value="1"/>
</dbReference>
<dbReference type="NCBIfam" id="TIGR01966">
    <property type="entry name" value="RNasePH"/>
    <property type="match status" value="1"/>
</dbReference>
<dbReference type="InterPro" id="IPR027408">
    <property type="entry name" value="PNPase/RNase_PH_dom_sf"/>
</dbReference>
<evidence type="ECO:0000256" key="2">
    <source>
        <dbReference type="ARBA" id="ARBA00022552"/>
    </source>
</evidence>
<keyword evidence="6" id="KW-0808">Transferase</keyword>
<dbReference type="Pfam" id="PF01138">
    <property type="entry name" value="RNase_PH"/>
    <property type="match status" value="1"/>
</dbReference>
<gene>
    <name evidence="6" type="primary">rph</name>
    <name evidence="9" type="ORF">Trichorick_01062</name>
</gene>
<feature type="domain" description="Exoribonuclease phosphorolytic" evidence="8">
    <location>
        <begin position="158"/>
        <end position="221"/>
    </location>
</feature>
<keyword evidence="10" id="KW-1185">Reference proteome</keyword>
<evidence type="ECO:0000259" key="8">
    <source>
        <dbReference type="Pfam" id="PF03725"/>
    </source>
</evidence>
<evidence type="ECO:0000313" key="9">
    <source>
        <dbReference type="EMBL" id="WPY01158.1"/>
    </source>
</evidence>
<feature type="domain" description="Exoribonuclease phosphorolytic" evidence="7">
    <location>
        <begin position="10"/>
        <end position="140"/>
    </location>
</feature>
<evidence type="ECO:0000259" key="7">
    <source>
        <dbReference type="Pfam" id="PF01138"/>
    </source>
</evidence>
<keyword evidence="2 6" id="KW-0698">rRNA processing</keyword>
<keyword evidence="6" id="KW-0548">Nucleotidyltransferase</keyword>
<proteinExistence type="inferred from homology"/>
<comment type="catalytic activity">
    <reaction evidence="6">
        <text>tRNA(n+1) + phosphate = tRNA(n) + a ribonucleoside 5'-diphosphate</text>
        <dbReference type="Rhea" id="RHEA:10628"/>
        <dbReference type="Rhea" id="RHEA-COMP:17343"/>
        <dbReference type="Rhea" id="RHEA-COMP:17344"/>
        <dbReference type="ChEBI" id="CHEBI:43474"/>
        <dbReference type="ChEBI" id="CHEBI:57930"/>
        <dbReference type="ChEBI" id="CHEBI:173114"/>
        <dbReference type="EC" id="2.7.7.56"/>
    </reaction>
</comment>
<dbReference type="Gene3D" id="3.30.230.70">
    <property type="entry name" value="GHMP Kinase, N-terminal domain"/>
    <property type="match status" value="1"/>
</dbReference>
<protein>
    <recommendedName>
        <fullName evidence="6">Ribonuclease PH</fullName>
        <shortName evidence="6">RNase PH</shortName>
        <ecNumber evidence="6">2.7.7.56</ecNumber>
    </recommendedName>
    <alternativeName>
        <fullName evidence="6">tRNA nucleotidyltransferase</fullName>
    </alternativeName>
</protein>
<dbReference type="PANTHER" id="PTHR11953">
    <property type="entry name" value="EXOSOME COMPLEX COMPONENT"/>
    <property type="match status" value="1"/>
</dbReference>
<comment type="function">
    <text evidence="6">Phosphorolytic 3'-5' exoribonuclease that plays an important role in tRNA 3'-end maturation. Removes nucleotide residues following the 3'-CCA terminus of tRNAs; can also add nucleotides to the ends of RNA molecules by using nucleoside diphosphates as substrates, but this may not be physiologically important. Probably plays a role in initiation of 16S rRNA degradation (leading to ribosome degradation) during starvation.</text>
</comment>
<evidence type="ECO:0000256" key="6">
    <source>
        <dbReference type="HAMAP-Rule" id="MF_00564"/>
    </source>
</evidence>
<dbReference type="SUPFAM" id="SSF54211">
    <property type="entry name" value="Ribosomal protein S5 domain 2-like"/>
    <property type="match status" value="1"/>
</dbReference>
<evidence type="ECO:0000256" key="1">
    <source>
        <dbReference type="ARBA" id="ARBA00006678"/>
    </source>
</evidence>
<evidence type="ECO:0000256" key="3">
    <source>
        <dbReference type="ARBA" id="ARBA00022555"/>
    </source>
</evidence>
<reference evidence="9 10" key="1">
    <citation type="submission" date="2022-10" db="EMBL/GenBank/DDBJ databases">
        <title>Host association and intracellularity evolved multiple times independently in the Rickettsiales.</title>
        <authorList>
            <person name="Castelli M."/>
            <person name="Nardi T."/>
            <person name="Gammuto L."/>
            <person name="Bellinzona G."/>
            <person name="Sabaneyeva E."/>
            <person name="Potekhin A."/>
            <person name="Serra V."/>
            <person name="Petroni G."/>
            <person name="Sassera D."/>
        </authorList>
    </citation>
    <scope>NUCLEOTIDE SEQUENCE [LARGE SCALE GENOMIC DNA]</scope>
    <source>
        <strain evidence="9 10">Kr 154-4</strain>
    </source>
</reference>
<dbReference type="SUPFAM" id="SSF55666">
    <property type="entry name" value="Ribonuclease PH domain 2-like"/>
    <property type="match status" value="1"/>
</dbReference>
<dbReference type="InterPro" id="IPR015847">
    <property type="entry name" value="ExoRNase_PH_dom2"/>
</dbReference>
<dbReference type="Pfam" id="PF03725">
    <property type="entry name" value="RNase_PH_C"/>
    <property type="match status" value="1"/>
</dbReference>
<dbReference type="Proteomes" id="UP001326613">
    <property type="component" value="Chromosome"/>
</dbReference>
<dbReference type="InterPro" id="IPR036345">
    <property type="entry name" value="ExoRNase_PH_dom2_sf"/>
</dbReference>
<keyword evidence="5" id="KW-0694">RNA-binding</keyword>
<organism evidence="9 10">
    <name type="scientific">Candidatus Trichorickettsia mobilis</name>
    <dbReference type="NCBI Taxonomy" id="1346319"/>
    <lineage>
        <taxon>Bacteria</taxon>
        <taxon>Pseudomonadati</taxon>
        <taxon>Pseudomonadota</taxon>
        <taxon>Alphaproteobacteria</taxon>
        <taxon>Rickettsiales</taxon>
        <taxon>Rickettsiaceae</taxon>
        <taxon>Rickettsieae</taxon>
        <taxon>Candidatus Trichorickettsia</taxon>
    </lineage>
</organism>
<comment type="subunit">
    <text evidence="6">Homohexameric ring arranged as a trimer of dimers.</text>
</comment>
<dbReference type="HAMAP" id="MF_00564">
    <property type="entry name" value="RNase_PH"/>
    <property type="match status" value="1"/>
</dbReference>
<dbReference type="EMBL" id="CP112932">
    <property type="protein sequence ID" value="WPY01158.1"/>
    <property type="molecule type" value="Genomic_DNA"/>
</dbReference>
<dbReference type="InterPro" id="IPR020568">
    <property type="entry name" value="Ribosomal_Su5_D2-typ_SF"/>
</dbReference>
<evidence type="ECO:0000256" key="4">
    <source>
        <dbReference type="ARBA" id="ARBA00022694"/>
    </source>
</evidence>
<evidence type="ECO:0000256" key="5">
    <source>
        <dbReference type="ARBA" id="ARBA00022884"/>
    </source>
</evidence>